<organism evidence="1 2">
    <name type="scientific">Novipirellula galeiformis</name>
    <dbReference type="NCBI Taxonomy" id="2528004"/>
    <lineage>
        <taxon>Bacteria</taxon>
        <taxon>Pseudomonadati</taxon>
        <taxon>Planctomycetota</taxon>
        <taxon>Planctomycetia</taxon>
        <taxon>Pirellulales</taxon>
        <taxon>Pirellulaceae</taxon>
        <taxon>Novipirellula</taxon>
    </lineage>
</organism>
<dbReference type="EMBL" id="SJPT01000009">
    <property type="protein sequence ID" value="TWU20321.1"/>
    <property type="molecule type" value="Genomic_DNA"/>
</dbReference>
<sequence length="122" mass="13809">MQMFLHADANFGTQFFIDILYPLALADRIIDQAHIAQSGQPLGERLVSRFCFSVVRMTTGSDDRRQRPGSPFGDIHIGRYGESRAAFEDHIFDPVIIMFDSAGDPWIERRTRRLVAKGLANP</sequence>
<gene>
    <name evidence="1" type="ORF">Pla52o_48400</name>
</gene>
<comment type="caution">
    <text evidence="1">The sequence shown here is derived from an EMBL/GenBank/DDBJ whole genome shotgun (WGS) entry which is preliminary data.</text>
</comment>
<evidence type="ECO:0000313" key="2">
    <source>
        <dbReference type="Proteomes" id="UP000316304"/>
    </source>
</evidence>
<reference evidence="1 2" key="1">
    <citation type="submission" date="2019-02" db="EMBL/GenBank/DDBJ databases">
        <title>Deep-cultivation of Planctomycetes and their phenomic and genomic characterization uncovers novel biology.</title>
        <authorList>
            <person name="Wiegand S."/>
            <person name="Jogler M."/>
            <person name="Boedeker C."/>
            <person name="Pinto D."/>
            <person name="Vollmers J."/>
            <person name="Rivas-Marin E."/>
            <person name="Kohn T."/>
            <person name="Peeters S.H."/>
            <person name="Heuer A."/>
            <person name="Rast P."/>
            <person name="Oberbeckmann S."/>
            <person name="Bunk B."/>
            <person name="Jeske O."/>
            <person name="Meyerdierks A."/>
            <person name="Storesund J.E."/>
            <person name="Kallscheuer N."/>
            <person name="Luecker S."/>
            <person name="Lage O.M."/>
            <person name="Pohl T."/>
            <person name="Merkel B.J."/>
            <person name="Hornburger P."/>
            <person name="Mueller R.-W."/>
            <person name="Bruemmer F."/>
            <person name="Labrenz M."/>
            <person name="Spormann A.M."/>
            <person name="Op Den Camp H."/>
            <person name="Overmann J."/>
            <person name="Amann R."/>
            <person name="Jetten M.S.M."/>
            <person name="Mascher T."/>
            <person name="Medema M.H."/>
            <person name="Devos D.P."/>
            <person name="Kaster A.-K."/>
            <person name="Ovreas L."/>
            <person name="Rohde M."/>
            <person name="Galperin M.Y."/>
            <person name="Jogler C."/>
        </authorList>
    </citation>
    <scope>NUCLEOTIDE SEQUENCE [LARGE SCALE GENOMIC DNA]</scope>
    <source>
        <strain evidence="1 2">Pla52o</strain>
    </source>
</reference>
<evidence type="ECO:0000313" key="1">
    <source>
        <dbReference type="EMBL" id="TWU20321.1"/>
    </source>
</evidence>
<dbReference type="Proteomes" id="UP000316304">
    <property type="component" value="Unassembled WGS sequence"/>
</dbReference>
<name>A0A5C6CA09_9BACT</name>
<accession>A0A5C6CA09</accession>
<proteinExistence type="predicted"/>
<dbReference type="AlphaFoldDB" id="A0A5C6CA09"/>
<protein>
    <submittedName>
        <fullName evidence="1">Uncharacterized protein</fullName>
    </submittedName>
</protein>
<keyword evidence="2" id="KW-1185">Reference proteome</keyword>